<dbReference type="EMBL" id="MRCU01000001">
    <property type="protein sequence ID" value="RKK28702.1"/>
    <property type="molecule type" value="Genomic_DNA"/>
</dbReference>
<dbReference type="Proteomes" id="UP000270866">
    <property type="component" value="Chromosome 1"/>
</dbReference>
<name>A0A3L6P498_FUSOX</name>
<comment type="caution">
    <text evidence="1">The sequence shown here is derived from an EMBL/GenBank/DDBJ whole genome shotgun (WGS) entry which is preliminary data.</text>
</comment>
<evidence type="ECO:0000313" key="1">
    <source>
        <dbReference type="EMBL" id="RKK28702.1"/>
    </source>
</evidence>
<sequence length="73" mass="7915">MALQADHATSTARGQDYKTQNAVLKSKISSLQCEIQEIRSLLESHKHCSKNPQTTTTALDSKAEEAASLKCPA</sequence>
<accession>A0A3L6P498</accession>
<dbReference type="AlphaFoldDB" id="A0A3L6P498"/>
<protein>
    <submittedName>
        <fullName evidence="1">Uncharacterized protein</fullName>
    </submittedName>
</protein>
<proteinExistence type="predicted"/>
<organism evidence="1">
    <name type="scientific">Fusarium oxysporum f. sp. cepae</name>
    <dbReference type="NCBI Taxonomy" id="396571"/>
    <lineage>
        <taxon>Eukaryota</taxon>
        <taxon>Fungi</taxon>
        <taxon>Dikarya</taxon>
        <taxon>Ascomycota</taxon>
        <taxon>Pezizomycotina</taxon>
        <taxon>Sordariomycetes</taxon>
        <taxon>Hypocreomycetidae</taxon>
        <taxon>Hypocreales</taxon>
        <taxon>Nectriaceae</taxon>
        <taxon>Fusarium</taxon>
        <taxon>Fusarium oxysporum species complex</taxon>
    </lineage>
</organism>
<gene>
    <name evidence="1" type="ORF">BFJ65_g644</name>
</gene>
<reference evidence="1" key="1">
    <citation type="journal article" date="2018" name="Sci. Rep.">
        <title>Characterisation of pathogen-specific regions and novel effector candidates in Fusarium oxysporum f. sp. cepae.</title>
        <authorList>
            <person name="Armitage A.D."/>
            <person name="Taylor A."/>
            <person name="Sobczyk M.K."/>
            <person name="Baxter L."/>
            <person name="Greenfield B.P."/>
            <person name="Bates H.J."/>
            <person name="Wilson F."/>
            <person name="Jackson A.C."/>
            <person name="Ott S."/>
            <person name="Harrison R.J."/>
            <person name="Clarkson J.P."/>
        </authorList>
    </citation>
    <scope>NUCLEOTIDE SEQUENCE [LARGE SCALE GENOMIC DNA]</scope>
    <source>
        <strain evidence="1">FoC_Fus2</strain>
    </source>
</reference>